<evidence type="ECO:0000256" key="1">
    <source>
        <dbReference type="ARBA" id="ARBA00004123"/>
    </source>
</evidence>
<protein>
    <recommendedName>
        <fullName evidence="6">H15 domain-containing protein</fullName>
    </recommendedName>
</protein>
<keyword evidence="5" id="KW-0472">Membrane</keyword>
<evidence type="ECO:0000259" key="6">
    <source>
        <dbReference type="PROSITE" id="PS51504"/>
    </source>
</evidence>
<dbReference type="GO" id="GO:0000786">
    <property type="term" value="C:nucleosome"/>
    <property type="evidence" value="ECO:0007669"/>
    <property type="project" value="InterPro"/>
</dbReference>
<dbReference type="InterPro" id="IPR036390">
    <property type="entry name" value="WH_DNA-bd_sf"/>
</dbReference>
<name>A0AAW2DFR8_9ROSI</name>
<keyword evidence="3" id="KW-0539">Nucleus</keyword>
<dbReference type="Pfam" id="PF00538">
    <property type="entry name" value="Linker_histone"/>
    <property type="match status" value="1"/>
</dbReference>
<dbReference type="PROSITE" id="PS51504">
    <property type="entry name" value="H15"/>
    <property type="match status" value="1"/>
</dbReference>
<reference evidence="7 8" key="1">
    <citation type="submission" date="2024-01" db="EMBL/GenBank/DDBJ databases">
        <title>A telomere-to-telomere, gap-free genome of sweet tea (Lithocarpus litseifolius).</title>
        <authorList>
            <person name="Zhou J."/>
        </authorList>
    </citation>
    <scope>NUCLEOTIDE SEQUENCE [LARGE SCALE GENOMIC DNA]</scope>
    <source>
        <strain evidence="7">Zhou-2022a</strain>
        <tissue evidence="7">Leaf</tissue>
    </source>
</reference>
<dbReference type="GO" id="GO:0031492">
    <property type="term" value="F:nucleosomal DNA binding"/>
    <property type="evidence" value="ECO:0007669"/>
    <property type="project" value="TreeGrafter"/>
</dbReference>
<feature type="transmembrane region" description="Helical" evidence="5">
    <location>
        <begin position="103"/>
        <end position="125"/>
    </location>
</feature>
<dbReference type="GO" id="GO:0003690">
    <property type="term" value="F:double-stranded DNA binding"/>
    <property type="evidence" value="ECO:0007669"/>
    <property type="project" value="TreeGrafter"/>
</dbReference>
<evidence type="ECO:0000256" key="5">
    <source>
        <dbReference type="SAM" id="Phobius"/>
    </source>
</evidence>
<evidence type="ECO:0000313" key="7">
    <source>
        <dbReference type="EMBL" id="KAL0008974.1"/>
    </source>
</evidence>
<evidence type="ECO:0000256" key="3">
    <source>
        <dbReference type="ARBA" id="ARBA00023242"/>
    </source>
</evidence>
<dbReference type="AlphaFoldDB" id="A0AAW2DFR8"/>
<accession>A0AAW2DFR8</accession>
<feature type="region of interest" description="Disordered" evidence="4">
    <location>
        <begin position="236"/>
        <end position="282"/>
    </location>
</feature>
<dbReference type="PANTHER" id="PTHR11467">
    <property type="entry name" value="HISTONE H1"/>
    <property type="match status" value="1"/>
</dbReference>
<feature type="domain" description="H15" evidence="6">
    <location>
        <begin position="146"/>
        <end position="240"/>
    </location>
</feature>
<feature type="non-terminal residue" evidence="7">
    <location>
        <position position="1"/>
    </location>
</feature>
<dbReference type="SUPFAM" id="SSF46785">
    <property type="entry name" value="Winged helix' DNA-binding domain"/>
    <property type="match status" value="1"/>
</dbReference>
<organism evidence="7 8">
    <name type="scientific">Lithocarpus litseifolius</name>
    <dbReference type="NCBI Taxonomy" id="425828"/>
    <lineage>
        <taxon>Eukaryota</taxon>
        <taxon>Viridiplantae</taxon>
        <taxon>Streptophyta</taxon>
        <taxon>Embryophyta</taxon>
        <taxon>Tracheophyta</taxon>
        <taxon>Spermatophyta</taxon>
        <taxon>Magnoliopsida</taxon>
        <taxon>eudicotyledons</taxon>
        <taxon>Gunneridae</taxon>
        <taxon>Pentapetalae</taxon>
        <taxon>rosids</taxon>
        <taxon>fabids</taxon>
        <taxon>Fagales</taxon>
        <taxon>Fagaceae</taxon>
        <taxon>Lithocarpus</taxon>
    </lineage>
</organism>
<keyword evidence="5" id="KW-1133">Transmembrane helix</keyword>
<keyword evidence="2" id="KW-0238">DNA-binding</keyword>
<dbReference type="EMBL" id="JAZDWU010000003">
    <property type="protein sequence ID" value="KAL0008974.1"/>
    <property type="molecule type" value="Genomic_DNA"/>
</dbReference>
<comment type="subcellular location">
    <subcellularLocation>
        <location evidence="1">Nucleus</location>
    </subcellularLocation>
</comment>
<dbReference type="InterPro" id="IPR036388">
    <property type="entry name" value="WH-like_DNA-bd_sf"/>
</dbReference>
<dbReference type="GO" id="GO:0045910">
    <property type="term" value="P:negative regulation of DNA recombination"/>
    <property type="evidence" value="ECO:0007669"/>
    <property type="project" value="TreeGrafter"/>
</dbReference>
<evidence type="ECO:0000313" key="8">
    <source>
        <dbReference type="Proteomes" id="UP001459277"/>
    </source>
</evidence>
<dbReference type="GO" id="GO:0030261">
    <property type="term" value="P:chromosome condensation"/>
    <property type="evidence" value="ECO:0007669"/>
    <property type="project" value="TreeGrafter"/>
</dbReference>
<proteinExistence type="predicted"/>
<dbReference type="Proteomes" id="UP001459277">
    <property type="component" value="Unassembled WGS sequence"/>
</dbReference>
<evidence type="ECO:0000256" key="4">
    <source>
        <dbReference type="SAM" id="MobiDB-lite"/>
    </source>
</evidence>
<dbReference type="GO" id="GO:0006334">
    <property type="term" value="P:nucleosome assembly"/>
    <property type="evidence" value="ECO:0007669"/>
    <property type="project" value="InterPro"/>
</dbReference>
<comment type="caution">
    <text evidence="7">The sequence shown here is derived from an EMBL/GenBank/DDBJ whole genome shotgun (WGS) entry which is preliminary data.</text>
</comment>
<evidence type="ECO:0000256" key="2">
    <source>
        <dbReference type="ARBA" id="ARBA00023125"/>
    </source>
</evidence>
<dbReference type="GO" id="GO:0005634">
    <property type="term" value="C:nucleus"/>
    <property type="evidence" value="ECO:0007669"/>
    <property type="project" value="UniProtKB-SubCell"/>
</dbReference>
<feature type="transmembrane region" description="Helical" evidence="5">
    <location>
        <begin position="29"/>
        <end position="52"/>
    </location>
</feature>
<keyword evidence="5" id="KW-0812">Transmembrane</keyword>
<sequence>FLPVGSLLPHLEGDPLLLEGVDLLDDHQILLHVVVQILLFVVDWILLIAVVIHLRGGGQHLLAAVVPQLHQDAIDPRQEGCVAVLFADVLHFLQGAVHLQDELVVLLEGLLLVVGVLLLFVELLAHVHDQLLHGEVEHQSEDVGGHHPTLDHLVHASYLEDQGVVAREGPLKEEAVATAAAVVRHCCLRRLVRASTISKHIEEKHKQLPPNFKKLLLSNLKKLVAANKLVKVNGSFKLPASKPTAPKPAAAAAAKPKKKPAAAPKPKPNSLPLLRPSLLLRSQNQLRRPRQLLLLSRS</sequence>
<feature type="compositionally biased region" description="Low complexity" evidence="4">
    <location>
        <begin position="236"/>
        <end position="254"/>
    </location>
</feature>
<keyword evidence="8" id="KW-1185">Reference proteome</keyword>
<dbReference type="Gene3D" id="1.10.10.10">
    <property type="entry name" value="Winged helix-like DNA-binding domain superfamily/Winged helix DNA-binding domain"/>
    <property type="match status" value="1"/>
</dbReference>
<dbReference type="PANTHER" id="PTHR11467:SF168">
    <property type="entry name" value="HISTONE H1.1"/>
    <property type="match status" value="1"/>
</dbReference>
<dbReference type="InterPro" id="IPR005818">
    <property type="entry name" value="Histone_H1/H5_H15"/>
</dbReference>
<feature type="compositionally biased region" description="Low complexity" evidence="4">
    <location>
        <begin position="270"/>
        <end position="282"/>
    </location>
</feature>
<dbReference type="SMART" id="SM00526">
    <property type="entry name" value="H15"/>
    <property type="match status" value="1"/>
</dbReference>
<gene>
    <name evidence="7" type="ORF">SO802_010476</name>
</gene>